<reference evidence="3" key="1">
    <citation type="submission" date="2016-10" db="EMBL/GenBank/DDBJ databases">
        <authorList>
            <person name="Varghese N."/>
            <person name="Submissions S."/>
        </authorList>
    </citation>
    <scope>NUCLEOTIDE SEQUENCE [LARGE SCALE GENOMIC DNA]</scope>
    <source>
        <strain evidence="3">CGMCC 1.6981</strain>
    </source>
</reference>
<dbReference type="STRING" id="463301.SAMN04487955_11540"/>
<dbReference type="Proteomes" id="UP000198693">
    <property type="component" value="Unassembled WGS sequence"/>
</dbReference>
<gene>
    <name evidence="2" type="ORF">SAMN04487955_11540</name>
</gene>
<dbReference type="EMBL" id="FPBP01000015">
    <property type="protein sequence ID" value="SFU93190.1"/>
    <property type="molecule type" value="Genomic_DNA"/>
</dbReference>
<accession>A0A1I7K6Y9</accession>
<sequence>MSPSSLSDAGARPPLLRFLILVTLVVIGVALWYLFRYHLSDEGEISWYTPERACDLRQGACTTRLDGMAELSLEFGVHGPVQALQVLPLEVRLEGLASRSAVVEFVGRDMDMGLHRFPLTPDDGAFRGEGQIGLCTQAVMAWRANVVVDTPRGRLGTWFDFNVERGG</sequence>
<evidence type="ECO:0000256" key="1">
    <source>
        <dbReference type="SAM" id="Phobius"/>
    </source>
</evidence>
<keyword evidence="1" id="KW-0812">Transmembrane</keyword>
<proteinExistence type="predicted"/>
<organism evidence="2 3">
    <name type="scientific">Halomonas korlensis</name>
    <dbReference type="NCBI Taxonomy" id="463301"/>
    <lineage>
        <taxon>Bacteria</taxon>
        <taxon>Pseudomonadati</taxon>
        <taxon>Pseudomonadota</taxon>
        <taxon>Gammaproteobacteria</taxon>
        <taxon>Oceanospirillales</taxon>
        <taxon>Halomonadaceae</taxon>
        <taxon>Halomonas</taxon>
    </lineage>
</organism>
<evidence type="ECO:0000313" key="3">
    <source>
        <dbReference type="Proteomes" id="UP000198693"/>
    </source>
</evidence>
<evidence type="ECO:0000313" key="2">
    <source>
        <dbReference type="EMBL" id="SFU93190.1"/>
    </source>
</evidence>
<keyword evidence="1" id="KW-0472">Membrane</keyword>
<feature type="transmembrane region" description="Helical" evidence="1">
    <location>
        <begin position="15"/>
        <end position="35"/>
    </location>
</feature>
<protein>
    <submittedName>
        <fullName evidence="2">Uncharacterized protein</fullName>
    </submittedName>
</protein>
<dbReference type="AlphaFoldDB" id="A0A1I7K6Y9"/>
<keyword evidence="1" id="KW-1133">Transmembrane helix</keyword>
<name>A0A1I7K6Y9_9GAMM</name>
<keyword evidence="3" id="KW-1185">Reference proteome</keyword>